<name>A0A1V4BSF9_MICAE</name>
<reference evidence="1 2" key="1">
    <citation type="submission" date="2017-02" db="EMBL/GenBank/DDBJ databases">
        <title>Genome sequence of Microcystis aeruginosa KW.</title>
        <authorList>
            <person name="Oh H.-M."/>
            <person name="Ahn C.-Y."/>
            <person name="Jeong H."/>
            <person name="Srivastava A."/>
            <person name="Lee H.-G."/>
            <person name="Kang S.-R."/>
        </authorList>
    </citation>
    <scope>NUCLEOTIDE SEQUENCE [LARGE SCALE GENOMIC DNA]</scope>
    <source>
        <strain evidence="1 2">KW</strain>
    </source>
</reference>
<accession>A0A1V4BSF9</accession>
<protein>
    <submittedName>
        <fullName evidence="1">Uncharacterized protein</fullName>
    </submittedName>
</protein>
<dbReference type="EMBL" id="MVGR01000004">
    <property type="protein sequence ID" value="OPF17135.1"/>
    <property type="molecule type" value="Genomic_DNA"/>
</dbReference>
<gene>
    <name evidence="1" type="ORF">B1L04_13760</name>
</gene>
<comment type="caution">
    <text evidence="1">The sequence shown here is derived from an EMBL/GenBank/DDBJ whole genome shotgun (WGS) entry which is preliminary data.</text>
</comment>
<organism evidence="1 2">
    <name type="scientific">Microcystis aeruginosa KW</name>
    <dbReference type="NCBI Taxonomy" id="1960155"/>
    <lineage>
        <taxon>Bacteria</taxon>
        <taxon>Bacillati</taxon>
        <taxon>Cyanobacteriota</taxon>
        <taxon>Cyanophyceae</taxon>
        <taxon>Oscillatoriophycideae</taxon>
        <taxon>Chroococcales</taxon>
        <taxon>Microcystaceae</taxon>
        <taxon>Microcystis</taxon>
    </lineage>
</organism>
<sequence>MDIHYINQGKRGKVGLCNICKQSASLSWDHVPPKRGFDLKPVEQITIVQRLTGHPEEQKRPISQNGVKYRTLCEQCNTRLGRRYDPVLNSFALGVGRILKSIVEVPPMIHYKTQPAILIRAILGHLVAAKGVIDHNVVDQKIRKFLFDDQAQIPEEIKIFYWIYPYEEIVVVRDVIMPAVRGNLSEFSELGTFSGILKYFPVAYVVCNLEQYEGLDELTTYRDLKLEETAEIPLRLTDIKHSEWPEMIDEGNFMAGGLNLNSSVHARPKKPKA</sequence>
<dbReference type="AlphaFoldDB" id="A0A1V4BSF9"/>
<proteinExistence type="predicted"/>
<dbReference type="RefSeq" id="WP_079208075.1">
    <property type="nucleotide sequence ID" value="NZ_MVGR01000004.1"/>
</dbReference>
<evidence type="ECO:0000313" key="2">
    <source>
        <dbReference type="Proteomes" id="UP000189835"/>
    </source>
</evidence>
<evidence type="ECO:0000313" key="1">
    <source>
        <dbReference type="EMBL" id="OPF17135.1"/>
    </source>
</evidence>
<dbReference type="Proteomes" id="UP000189835">
    <property type="component" value="Unassembled WGS sequence"/>
</dbReference>